<evidence type="ECO:0000313" key="9">
    <source>
        <dbReference type="Proteomes" id="UP000734854"/>
    </source>
</evidence>
<feature type="domain" description="BTB" evidence="6">
    <location>
        <begin position="73"/>
        <end position="141"/>
    </location>
</feature>
<accession>A0A8J5HCD1</accession>
<evidence type="ECO:0000256" key="4">
    <source>
        <dbReference type="SAM" id="MobiDB-lite"/>
    </source>
</evidence>
<dbReference type="AlphaFoldDB" id="A0A8J5HCD1"/>
<dbReference type="InterPro" id="IPR043454">
    <property type="entry name" value="NPH3/RPT2-like"/>
</dbReference>
<keyword evidence="5" id="KW-0812">Transmembrane</keyword>
<dbReference type="Proteomes" id="UP000734854">
    <property type="component" value="Unassembled WGS sequence"/>
</dbReference>
<dbReference type="InterPro" id="IPR000210">
    <property type="entry name" value="BTB/POZ_dom"/>
</dbReference>
<dbReference type="InterPro" id="IPR027356">
    <property type="entry name" value="NPH3_dom"/>
</dbReference>
<dbReference type="GO" id="GO:0016567">
    <property type="term" value="P:protein ubiquitination"/>
    <property type="evidence" value="ECO:0007669"/>
    <property type="project" value="UniProtKB-UniPathway"/>
</dbReference>
<proteinExistence type="inferred from homology"/>
<dbReference type="Pfam" id="PF03000">
    <property type="entry name" value="NPH3"/>
    <property type="match status" value="1"/>
</dbReference>
<dbReference type="UniPathway" id="UPA00143"/>
<feature type="region of interest" description="Disordered" evidence="4">
    <location>
        <begin position="565"/>
        <end position="596"/>
    </location>
</feature>
<dbReference type="PROSITE" id="PS51649">
    <property type="entry name" value="NPH3"/>
    <property type="match status" value="1"/>
</dbReference>
<organism evidence="8 9">
    <name type="scientific">Zingiber officinale</name>
    <name type="common">Ginger</name>
    <name type="synonym">Amomum zingiber</name>
    <dbReference type="NCBI Taxonomy" id="94328"/>
    <lineage>
        <taxon>Eukaryota</taxon>
        <taxon>Viridiplantae</taxon>
        <taxon>Streptophyta</taxon>
        <taxon>Embryophyta</taxon>
        <taxon>Tracheophyta</taxon>
        <taxon>Spermatophyta</taxon>
        <taxon>Magnoliopsida</taxon>
        <taxon>Liliopsida</taxon>
        <taxon>Zingiberales</taxon>
        <taxon>Zingiberaceae</taxon>
        <taxon>Zingiber</taxon>
    </lineage>
</organism>
<keyword evidence="9" id="KW-1185">Reference proteome</keyword>
<evidence type="ECO:0000259" key="7">
    <source>
        <dbReference type="PROSITE" id="PS51649"/>
    </source>
</evidence>
<evidence type="ECO:0000256" key="1">
    <source>
        <dbReference type="ARBA" id="ARBA00004906"/>
    </source>
</evidence>
<comment type="pathway">
    <text evidence="1">Protein modification; protein ubiquitination.</text>
</comment>
<dbReference type="EMBL" id="JACMSC010000006">
    <property type="protein sequence ID" value="KAG6518457.1"/>
    <property type="molecule type" value="Genomic_DNA"/>
</dbReference>
<feature type="transmembrane region" description="Helical" evidence="5">
    <location>
        <begin position="37"/>
        <end position="60"/>
    </location>
</feature>
<feature type="compositionally biased region" description="Basic and acidic residues" evidence="4">
    <location>
        <begin position="565"/>
        <end position="576"/>
    </location>
</feature>
<comment type="caution">
    <text evidence="8">The sequence shown here is derived from an EMBL/GenBank/DDBJ whole genome shotgun (WGS) entry which is preliminary data.</text>
</comment>
<reference evidence="8 9" key="1">
    <citation type="submission" date="2020-08" db="EMBL/GenBank/DDBJ databases">
        <title>Plant Genome Project.</title>
        <authorList>
            <person name="Zhang R.-G."/>
        </authorList>
    </citation>
    <scope>NUCLEOTIDE SEQUENCE [LARGE SCALE GENOMIC DNA]</scope>
    <source>
        <tissue evidence="8">Rhizome</tissue>
    </source>
</reference>
<evidence type="ECO:0000256" key="3">
    <source>
        <dbReference type="PROSITE-ProRule" id="PRU00982"/>
    </source>
</evidence>
<dbReference type="OrthoDB" id="624345at2759"/>
<comment type="similarity">
    <text evidence="3">Belongs to the NPH3 family.</text>
</comment>
<evidence type="ECO:0000256" key="2">
    <source>
        <dbReference type="ARBA" id="ARBA00022786"/>
    </source>
</evidence>
<feature type="domain" description="NPH3" evidence="7">
    <location>
        <begin position="251"/>
        <end position="515"/>
    </location>
</feature>
<keyword evidence="2" id="KW-0833">Ubl conjugation pathway</keyword>
<protein>
    <recommendedName>
        <fullName evidence="10">Phototropic-responsive NPH3 family protein</fullName>
    </recommendedName>
</protein>
<feature type="compositionally biased region" description="Low complexity" evidence="4">
    <location>
        <begin position="610"/>
        <end position="626"/>
    </location>
</feature>
<feature type="compositionally biased region" description="Low complexity" evidence="4">
    <location>
        <begin position="584"/>
        <end position="593"/>
    </location>
</feature>
<dbReference type="PANTHER" id="PTHR32370">
    <property type="entry name" value="OS12G0117600 PROTEIN"/>
    <property type="match status" value="1"/>
</dbReference>
<gene>
    <name evidence="8" type="ORF">ZIOFF_021932</name>
</gene>
<evidence type="ECO:0000256" key="5">
    <source>
        <dbReference type="SAM" id="Phobius"/>
    </source>
</evidence>
<evidence type="ECO:0000259" key="6">
    <source>
        <dbReference type="PROSITE" id="PS50097"/>
    </source>
</evidence>
<evidence type="ECO:0008006" key="10">
    <source>
        <dbReference type="Google" id="ProtNLM"/>
    </source>
</evidence>
<name>A0A8J5HCD1_ZINOF</name>
<feature type="region of interest" description="Disordered" evidence="4">
    <location>
        <begin position="609"/>
        <end position="645"/>
    </location>
</feature>
<dbReference type="PROSITE" id="PS50097">
    <property type="entry name" value="BTB"/>
    <property type="match status" value="1"/>
</dbReference>
<keyword evidence="5" id="KW-0472">Membrane</keyword>
<evidence type="ECO:0000313" key="8">
    <source>
        <dbReference type="EMBL" id="KAG6518457.1"/>
    </source>
</evidence>
<dbReference type="Pfam" id="PF00651">
    <property type="entry name" value="BTB"/>
    <property type="match status" value="1"/>
</dbReference>
<keyword evidence="5" id="KW-1133">Transmembrane helix</keyword>
<sequence>MKFMKLGSKPDAFRSDGSCIRLDLFPSPRSSSPSKSLLAVDFVCVFFLLQIFALFLLLLISNSCRFVASELPTDVVIHVEEVRFFLHKFPLLAKSNRLQRLVLRATEDSSDDIVLHDFPGGPKSFEICMKFCYGITVTLNAYNVVSARCAAEYLEMDEGVEKGNLIHKLEVFLNTSVLRSWKDSIIVFQMTTSSLPWSEELKIVGRCIDCIASKTLVDPINVNWSYTYDRKSAASTEIVEKLQGMHKVPSDWWMEDLCELDADLYKRVMVVVKSKGRLSSDMIGEALKAYAARWLPDSYESLIDDDEYMKKSRIIVETIISLLPTDECSGCMCRFLLELLKVAILVGARDVLKDELIDRIGIQLHKASVKSLLIPLKSGSGDTMYDVDLVQSLIHKFTTHIGCSFVDKNGSLVALGKLIDGYLSEIANDPNVSISRFSKLTVSIPDSARPVHDGLYTAIDIYLKEHPNLMKADKRRICNLINVRKLSSEAYVHAAQNERLPLRTVVQVLFFEQLKASRSTLAPTDNASLPQTAMDEEWEGRVVSEHHCSLKQQLGSLKIKVDECRSSDDKRSKSMSEKGGSGGLLLSSSSSSSRSRRLFDKLWAVKGETIRSSETSGSSQSPPVSVKPAEAKSCGSSRHTRYSIS</sequence>